<gene>
    <name evidence="12" type="ORF">DY367_31050</name>
</gene>
<reference evidence="12 13" key="1">
    <citation type="submission" date="2018-08" db="EMBL/GenBank/DDBJ databases">
        <title>Achromobacter xylosoxidans Genome sequencing and assembly.</title>
        <authorList>
            <person name="Wang R."/>
            <person name="Rensing C."/>
            <person name="Li Y."/>
        </authorList>
    </citation>
    <scope>NUCLEOTIDE SEQUENCE [LARGE SCALE GENOMIC DNA]</scope>
    <source>
        <strain evidence="12 13">GD003A</strain>
    </source>
</reference>
<dbReference type="InterPro" id="IPR022792">
    <property type="entry name" value="T2SS_protein-GspN"/>
</dbReference>
<organism evidence="12 13">
    <name type="scientific">Alcaligenes xylosoxydans xylosoxydans</name>
    <name type="common">Achromobacter xylosoxidans</name>
    <dbReference type="NCBI Taxonomy" id="85698"/>
    <lineage>
        <taxon>Bacteria</taxon>
        <taxon>Pseudomonadati</taxon>
        <taxon>Pseudomonadota</taxon>
        <taxon>Betaproteobacteria</taxon>
        <taxon>Burkholderiales</taxon>
        <taxon>Alcaligenaceae</taxon>
        <taxon>Achromobacter</taxon>
    </lineage>
</organism>
<dbReference type="RefSeq" id="WP_118935124.1">
    <property type="nucleotide sequence ID" value="NZ_CP061008.1"/>
</dbReference>
<evidence type="ECO:0000256" key="7">
    <source>
        <dbReference type="ARBA" id="ARBA00022692"/>
    </source>
</evidence>
<comment type="subcellular location">
    <subcellularLocation>
        <location evidence="1">Cell inner membrane</location>
    </subcellularLocation>
</comment>
<evidence type="ECO:0000256" key="5">
    <source>
        <dbReference type="ARBA" id="ARBA00022475"/>
    </source>
</evidence>
<comment type="caution">
    <text evidence="12">The sequence shown here is derived from an EMBL/GenBank/DDBJ whole genome shotgun (WGS) entry which is preliminary data.</text>
</comment>
<dbReference type="AlphaFoldDB" id="A0A424W3J7"/>
<keyword evidence="9" id="KW-0472">Membrane</keyword>
<keyword evidence="7" id="KW-0812">Transmembrane</keyword>
<feature type="chain" id="PRO_5019038720" description="Type II secretion system protein N" evidence="11">
    <location>
        <begin position="22"/>
        <end position="250"/>
    </location>
</feature>
<keyword evidence="5" id="KW-1003">Cell membrane</keyword>
<evidence type="ECO:0000256" key="1">
    <source>
        <dbReference type="ARBA" id="ARBA00004533"/>
    </source>
</evidence>
<evidence type="ECO:0000256" key="3">
    <source>
        <dbReference type="ARBA" id="ARBA00021563"/>
    </source>
</evidence>
<accession>A0A424W3J7</accession>
<keyword evidence="6" id="KW-0997">Cell inner membrane</keyword>
<name>A0A424W3J7_ALCXX</name>
<sequence>MSGVRLSKRSAALLLAGTVCAAAAAITVLPARWLLAVLPDKAPVTLADASGTLWRGSAWIALGPPGARRMLPQPVQWQWRWDALALDISHPWLQGPLRATPAWNGVSVPAQSLRAPASILSALGAPWNTIAPQGTLEIRWQPLRLGAALPAGPVAELRWRNASTALTPVAPVGSYLLRVQGGKSGATLALSTESGLLDVTGQGSAGGRGGLKFRGQATYADAAREADRAALDGLLSALGRRSGDVTTFGT</sequence>
<feature type="signal peptide" evidence="11">
    <location>
        <begin position="1"/>
        <end position="21"/>
    </location>
</feature>
<dbReference type="GO" id="GO:0005886">
    <property type="term" value="C:plasma membrane"/>
    <property type="evidence" value="ECO:0007669"/>
    <property type="project" value="UniProtKB-SubCell"/>
</dbReference>
<dbReference type="Proteomes" id="UP000285324">
    <property type="component" value="Unassembled WGS sequence"/>
</dbReference>
<protein>
    <recommendedName>
        <fullName evidence="3">Type II secretion system protein N</fullName>
    </recommendedName>
    <alternativeName>
        <fullName evidence="10">General secretion pathway protein N</fullName>
    </alternativeName>
</protein>
<evidence type="ECO:0000256" key="2">
    <source>
        <dbReference type="ARBA" id="ARBA00007208"/>
    </source>
</evidence>
<proteinExistence type="inferred from homology"/>
<evidence type="ECO:0000256" key="6">
    <source>
        <dbReference type="ARBA" id="ARBA00022519"/>
    </source>
</evidence>
<evidence type="ECO:0000256" key="11">
    <source>
        <dbReference type="SAM" id="SignalP"/>
    </source>
</evidence>
<comment type="similarity">
    <text evidence="2">Belongs to the GSP N family.</text>
</comment>
<evidence type="ECO:0000256" key="10">
    <source>
        <dbReference type="ARBA" id="ARBA00030772"/>
    </source>
</evidence>
<evidence type="ECO:0000256" key="8">
    <source>
        <dbReference type="ARBA" id="ARBA00022927"/>
    </source>
</evidence>
<keyword evidence="4" id="KW-0813">Transport</keyword>
<keyword evidence="8" id="KW-0653">Protein transport</keyword>
<dbReference type="Pfam" id="PF01203">
    <property type="entry name" value="T2SSN"/>
    <property type="match status" value="1"/>
</dbReference>
<dbReference type="GO" id="GO:0015627">
    <property type="term" value="C:type II protein secretion system complex"/>
    <property type="evidence" value="ECO:0007669"/>
    <property type="project" value="InterPro"/>
</dbReference>
<evidence type="ECO:0000256" key="9">
    <source>
        <dbReference type="ARBA" id="ARBA00023136"/>
    </source>
</evidence>
<evidence type="ECO:0000256" key="4">
    <source>
        <dbReference type="ARBA" id="ARBA00022448"/>
    </source>
</evidence>
<dbReference type="OrthoDB" id="8558191at2"/>
<dbReference type="EMBL" id="QVXO01000101">
    <property type="protein sequence ID" value="RPJ87810.1"/>
    <property type="molecule type" value="Genomic_DNA"/>
</dbReference>
<dbReference type="GO" id="GO:0015628">
    <property type="term" value="P:protein secretion by the type II secretion system"/>
    <property type="evidence" value="ECO:0007669"/>
    <property type="project" value="InterPro"/>
</dbReference>
<keyword evidence="11" id="KW-0732">Signal</keyword>
<evidence type="ECO:0000313" key="13">
    <source>
        <dbReference type="Proteomes" id="UP000285324"/>
    </source>
</evidence>
<evidence type="ECO:0000313" key="12">
    <source>
        <dbReference type="EMBL" id="RPJ87810.1"/>
    </source>
</evidence>